<comment type="caution">
    <text evidence="2">The sequence shown here is derived from an EMBL/GenBank/DDBJ whole genome shotgun (WGS) entry which is preliminary data.</text>
</comment>
<accession>A0ABD2ZI55</accession>
<evidence type="ECO:0000313" key="2">
    <source>
        <dbReference type="EMBL" id="KAL3517935.1"/>
    </source>
</evidence>
<proteinExistence type="predicted"/>
<protein>
    <submittedName>
        <fullName evidence="2">Uncharacterized protein</fullName>
    </submittedName>
</protein>
<keyword evidence="3" id="KW-1185">Reference proteome</keyword>
<dbReference type="InterPro" id="IPR025322">
    <property type="entry name" value="PADRE_dom"/>
</dbReference>
<dbReference type="Proteomes" id="UP001630127">
    <property type="component" value="Unassembled WGS sequence"/>
</dbReference>
<evidence type="ECO:0000313" key="3">
    <source>
        <dbReference type="Proteomes" id="UP001630127"/>
    </source>
</evidence>
<feature type="region of interest" description="Disordered" evidence="1">
    <location>
        <begin position="110"/>
        <end position="129"/>
    </location>
</feature>
<sequence>MGGSISCICDPSSTIKGQILVMKEDGSLLKFKGGIRVKDILVANPSYDKVIRCCSDKTVLPESFQLCCNQLYFLLPRGPALHDETYDRLLRLAKSRIHISSIVCSGRNDGSLPKETTTETGGMGAEGNMVIKTSDYDDPRYYKSRWKPALQTIPEVKSSPALHFSV</sequence>
<gene>
    <name evidence="2" type="ORF">ACH5RR_020524</name>
</gene>
<evidence type="ECO:0000256" key="1">
    <source>
        <dbReference type="SAM" id="MobiDB-lite"/>
    </source>
</evidence>
<dbReference type="EMBL" id="JBJUIK010000009">
    <property type="protein sequence ID" value="KAL3517935.1"/>
    <property type="molecule type" value="Genomic_DNA"/>
</dbReference>
<dbReference type="AlphaFoldDB" id="A0ABD2ZI55"/>
<name>A0ABD2ZI55_9GENT</name>
<reference evidence="2 3" key="1">
    <citation type="submission" date="2024-11" db="EMBL/GenBank/DDBJ databases">
        <title>A near-complete genome assembly of Cinchona calisaya.</title>
        <authorList>
            <person name="Lian D.C."/>
            <person name="Zhao X.W."/>
            <person name="Wei L."/>
        </authorList>
    </citation>
    <scope>NUCLEOTIDE SEQUENCE [LARGE SCALE GENOMIC DNA]</scope>
    <source>
        <tissue evidence="2">Nenye</tissue>
    </source>
</reference>
<organism evidence="2 3">
    <name type="scientific">Cinchona calisaya</name>
    <dbReference type="NCBI Taxonomy" id="153742"/>
    <lineage>
        <taxon>Eukaryota</taxon>
        <taxon>Viridiplantae</taxon>
        <taxon>Streptophyta</taxon>
        <taxon>Embryophyta</taxon>
        <taxon>Tracheophyta</taxon>
        <taxon>Spermatophyta</taxon>
        <taxon>Magnoliopsida</taxon>
        <taxon>eudicotyledons</taxon>
        <taxon>Gunneridae</taxon>
        <taxon>Pentapetalae</taxon>
        <taxon>asterids</taxon>
        <taxon>lamiids</taxon>
        <taxon>Gentianales</taxon>
        <taxon>Rubiaceae</taxon>
        <taxon>Cinchonoideae</taxon>
        <taxon>Cinchoneae</taxon>
        <taxon>Cinchona</taxon>
    </lineage>
</organism>
<dbReference type="Pfam" id="PF14009">
    <property type="entry name" value="PADRE"/>
    <property type="match status" value="1"/>
</dbReference>